<evidence type="ECO:0000256" key="10">
    <source>
        <dbReference type="ARBA" id="ARBA00023114"/>
    </source>
</evidence>
<evidence type="ECO:0000256" key="5">
    <source>
        <dbReference type="ARBA" id="ARBA00022597"/>
    </source>
</evidence>
<dbReference type="Proteomes" id="UP000251402">
    <property type="component" value="Chromosome"/>
</dbReference>
<keyword evidence="19" id="KW-1185">Reference proteome</keyword>
<keyword evidence="5" id="KW-0762">Sugar transport</keyword>
<evidence type="ECO:0000256" key="2">
    <source>
        <dbReference type="ARBA" id="ARBA00009450"/>
    </source>
</evidence>
<feature type="chain" id="PRO_5022866192" evidence="15">
    <location>
        <begin position="22"/>
        <end position="261"/>
    </location>
</feature>
<evidence type="ECO:0000256" key="7">
    <source>
        <dbReference type="ARBA" id="ARBA00022729"/>
    </source>
</evidence>
<dbReference type="KEGG" id="mrub:DEO27_015665"/>
<feature type="signal peptide" evidence="15">
    <location>
        <begin position="1"/>
        <end position="21"/>
    </location>
</feature>
<evidence type="ECO:0000259" key="17">
    <source>
        <dbReference type="Pfam" id="PF22461"/>
    </source>
</evidence>
<comment type="subcellular location">
    <subcellularLocation>
        <location evidence="1">Cell outer membrane</location>
        <topology evidence="1">Multi-pass membrane protein</topology>
    </subcellularLocation>
</comment>
<dbReference type="Pfam" id="PF22461">
    <property type="entry name" value="SLBB_2"/>
    <property type="match status" value="1"/>
</dbReference>
<evidence type="ECO:0000256" key="13">
    <source>
        <dbReference type="ARBA" id="ARBA00023237"/>
    </source>
</evidence>
<evidence type="ECO:0000256" key="15">
    <source>
        <dbReference type="SAM" id="SignalP"/>
    </source>
</evidence>
<evidence type="ECO:0000256" key="11">
    <source>
        <dbReference type="ARBA" id="ARBA00023136"/>
    </source>
</evidence>
<evidence type="ECO:0000313" key="19">
    <source>
        <dbReference type="Proteomes" id="UP000251402"/>
    </source>
</evidence>
<dbReference type="Gene3D" id="3.10.560.10">
    <property type="entry name" value="Outer membrane lipoprotein wza domain like"/>
    <property type="match status" value="1"/>
</dbReference>
<keyword evidence="14" id="KW-0449">Lipoprotein</keyword>
<sequence length="261" mass="28752">MRRSIYIYSCSLILFVLTSCAGKQYQVLFEQKTPVTDTASSKSTGDLSSYRIKSQDILQIRNLQNIKYVVDESPSGNSQTNGSGGAGAGQTYQVEEDGTVALPVIGHVAVTGLTRSQAAKLIEDLYRKKLLKDPIIELKITNLKVTLLGEFKGQGNFPLLKDRTTLVEMIGEAGGLSDRANETNIKIIRGDQLNPQVTYINLRDIQSINDPRAILQNGDIIYASQNKRAIRSDKLQNLSTLTQPILLLLNTALVILSLSRR</sequence>
<keyword evidence="11" id="KW-0472">Membrane</keyword>
<dbReference type="Pfam" id="PF02563">
    <property type="entry name" value="Poly_export"/>
    <property type="match status" value="1"/>
</dbReference>
<name>A0A5C1I0G6_9SPHI</name>
<dbReference type="PROSITE" id="PS51257">
    <property type="entry name" value="PROKAR_LIPOPROTEIN"/>
    <property type="match status" value="1"/>
</dbReference>
<keyword evidence="10" id="KW-0626">Porin</keyword>
<evidence type="ECO:0000256" key="6">
    <source>
        <dbReference type="ARBA" id="ARBA00022692"/>
    </source>
</evidence>
<evidence type="ECO:0000256" key="4">
    <source>
        <dbReference type="ARBA" id="ARBA00022452"/>
    </source>
</evidence>
<protein>
    <submittedName>
        <fullName evidence="18">Uncharacterized protein</fullName>
    </submittedName>
</protein>
<keyword evidence="4" id="KW-1134">Transmembrane beta strand</keyword>
<dbReference type="GO" id="GO:0006811">
    <property type="term" value="P:monoatomic ion transport"/>
    <property type="evidence" value="ECO:0007669"/>
    <property type="project" value="UniProtKB-KW"/>
</dbReference>
<evidence type="ECO:0000313" key="18">
    <source>
        <dbReference type="EMBL" id="QEM11403.1"/>
    </source>
</evidence>
<dbReference type="GO" id="GO:0009279">
    <property type="term" value="C:cell outer membrane"/>
    <property type="evidence" value="ECO:0007669"/>
    <property type="project" value="UniProtKB-SubCell"/>
</dbReference>
<dbReference type="PANTHER" id="PTHR33619">
    <property type="entry name" value="POLYSACCHARIDE EXPORT PROTEIN GFCE-RELATED"/>
    <property type="match status" value="1"/>
</dbReference>
<proteinExistence type="inferred from homology"/>
<keyword evidence="7 15" id="KW-0732">Signal</keyword>
<keyword evidence="9" id="KW-0406">Ion transport</keyword>
<keyword evidence="12" id="KW-0564">Palmitate</keyword>
<dbReference type="AlphaFoldDB" id="A0A5C1I0G6"/>
<dbReference type="GO" id="GO:0046930">
    <property type="term" value="C:pore complex"/>
    <property type="evidence" value="ECO:0007669"/>
    <property type="project" value="UniProtKB-KW"/>
</dbReference>
<keyword evidence="3" id="KW-0813">Transport</keyword>
<dbReference type="InterPro" id="IPR003715">
    <property type="entry name" value="Poly_export_N"/>
</dbReference>
<evidence type="ECO:0000256" key="14">
    <source>
        <dbReference type="ARBA" id="ARBA00023288"/>
    </source>
</evidence>
<organism evidence="18 19">
    <name type="scientific">Mucilaginibacter rubeus</name>
    <dbReference type="NCBI Taxonomy" id="2027860"/>
    <lineage>
        <taxon>Bacteria</taxon>
        <taxon>Pseudomonadati</taxon>
        <taxon>Bacteroidota</taxon>
        <taxon>Sphingobacteriia</taxon>
        <taxon>Sphingobacteriales</taxon>
        <taxon>Sphingobacteriaceae</taxon>
        <taxon>Mucilaginibacter</taxon>
    </lineage>
</organism>
<keyword evidence="8" id="KW-0625">Polysaccharide transport</keyword>
<evidence type="ECO:0000259" key="16">
    <source>
        <dbReference type="Pfam" id="PF02563"/>
    </source>
</evidence>
<dbReference type="GO" id="GO:0015159">
    <property type="term" value="F:polysaccharide transmembrane transporter activity"/>
    <property type="evidence" value="ECO:0007669"/>
    <property type="project" value="InterPro"/>
</dbReference>
<evidence type="ECO:0000256" key="3">
    <source>
        <dbReference type="ARBA" id="ARBA00022448"/>
    </source>
</evidence>
<feature type="domain" description="Polysaccharide export protein N-terminal" evidence="16">
    <location>
        <begin position="48"/>
        <end position="140"/>
    </location>
</feature>
<evidence type="ECO:0000256" key="9">
    <source>
        <dbReference type="ARBA" id="ARBA00023065"/>
    </source>
</evidence>
<dbReference type="InterPro" id="IPR049712">
    <property type="entry name" value="Poly_export"/>
</dbReference>
<gene>
    <name evidence="18" type="ORF">DEO27_015665</name>
</gene>
<feature type="domain" description="SLBB" evidence="17">
    <location>
        <begin position="144"/>
        <end position="222"/>
    </location>
</feature>
<evidence type="ECO:0000256" key="12">
    <source>
        <dbReference type="ARBA" id="ARBA00023139"/>
    </source>
</evidence>
<keyword evidence="6" id="KW-0812">Transmembrane</keyword>
<reference evidence="18" key="1">
    <citation type="submission" date="2019-08" db="EMBL/GenBank/DDBJ databases">
        <title>Comparative genome analysis confer to the adaptation heavy metal polluted environment.</title>
        <authorList>
            <person name="Li Y."/>
        </authorList>
    </citation>
    <scope>NUCLEOTIDE SEQUENCE [LARGE SCALE GENOMIC DNA]</scope>
    <source>
        <strain evidence="18">P1</strain>
    </source>
</reference>
<dbReference type="EMBL" id="CP043450">
    <property type="protein sequence ID" value="QEM11403.1"/>
    <property type="molecule type" value="Genomic_DNA"/>
</dbReference>
<keyword evidence="13" id="KW-0998">Cell outer membrane</keyword>
<dbReference type="GO" id="GO:0015288">
    <property type="term" value="F:porin activity"/>
    <property type="evidence" value="ECO:0007669"/>
    <property type="project" value="UniProtKB-KW"/>
</dbReference>
<dbReference type="OrthoDB" id="937431at2"/>
<evidence type="ECO:0000256" key="1">
    <source>
        <dbReference type="ARBA" id="ARBA00004571"/>
    </source>
</evidence>
<accession>A0A5C1I0G6</accession>
<comment type="similarity">
    <text evidence="2">Belongs to the BexD/CtrA/VexA family.</text>
</comment>
<dbReference type="InterPro" id="IPR054765">
    <property type="entry name" value="SLBB_dom"/>
</dbReference>
<dbReference type="PANTHER" id="PTHR33619:SF3">
    <property type="entry name" value="POLYSACCHARIDE EXPORT PROTEIN GFCE-RELATED"/>
    <property type="match status" value="1"/>
</dbReference>
<evidence type="ECO:0000256" key="8">
    <source>
        <dbReference type="ARBA" id="ARBA00023047"/>
    </source>
</evidence>